<evidence type="ECO:0008006" key="3">
    <source>
        <dbReference type="Google" id="ProtNLM"/>
    </source>
</evidence>
<keyword evidence="2" id="KW-1185">Reference proteome</keyword>
<evidence type="ECO:0000313" key="1">
    <source>
        <dbReference type="EMBL" id="MEA9357449.1"/>
    </source>
</evidence>
<gene>
    <name evidence="1" type="ORF">SHI21_14575</name>
</gene>
<reference evidence="1 2" key="1">
    <citation type="submission" date="2023-11" db="EMBL/GenBank/DDBJ databases">
        <title>A Novel Polar Bacteriovorax (B. antarcticus) Isolated from the Biocrust in Antarctica.</title>
        <authorList>
            <person name="Mun W."/>
            <person name="Choi S.Y."/>
            <person name="Mitchell R.J."/>
        </authorList>
    </citation>
    <scope>NUCLEOTIDE SEQUENCE [LARGE SCALE GENOMIC DNA]</scope>
    <source>
        <strain evidence="1 2">PP10</strain>
    </source>
</reference>
<comment type="caution">
    <text evidence="1">The sequence shown here is derived from an EMBL/GenBank/DDBJ whole genome shotgun (WGS) entry which is preliminary data.</text>
</comment>
<proteinExistence type="predicted"/>
<name>A0ABU5VYQ8_9BACT</name>
<organism evidence="1 2">
    <name type="scientific">Bacteriovorax antarcticus</name>
    <dbReference type="NCBI Taxonomy" id="3088717"/>
    <lineage>
        <taxon>Bacteria</taxon>
        <taxon>Pseudomonadati</taxon>
        <taxon>Bdellovibrionota</taxon>
        <taxon>Bacteriovoracia</taxon>
        <taxon>Bacteriovoracales</taxon>
        <taxon>Bacteriovoracaceae</taxon>
        <taxon>Bacteriovorax</taxon>
    </lineage>
</organism>
<dbReference type="EMBL" id="JAYGJQ010000002">
    <property type="protein sequence ID" value="MEA9357449.1"/>
    <property type="molecule type" value="Genomic_DNA"/>
</dbReference>
<sequence>MCSIPYSDKAGHVRILKTFEFSSWLKKQPPKTMAIVTARIDMLSIGHYGDHKRFDGLIELRWKNGIRVYSFMWNKSLIVAISGGNKNGQNRDIKKAKKIREEIINGTRSV</sequence>
<protein>
    <recommendedName>
        <fullName evidence="3">Addiction module killer protein</fullName>
    </recommendedName>
</protein>
<dbReference type="RefSeq" id="WP_323577460.1">
    <property type="nucleotide sequence ID" value="NZ_JAYGJQ010000002.1"/>
</dbReference>
<dbReference type="PANTHER" id="PTHR41791:SF1">
    <property type="entry name" value="SSL7039 PROTEIN"/>
    <property type="match status" value="1"/>
</dbReference>
<accession>A0ABU5VYQ8</accession>
<dbReference type="Proteomes" id="UP001302274">
    <property type="component" value="Unassembled WGS sequence"/>
</dbReference>
<evidence type="ECO:0000313" key="2">
    <source>
        <dbReference type="Proteomes" id="UP001302274"/>
    </source>
</evidence>
<dbReference type="InterPro" id="IPR014056">
    <property type="entry name" value="TypeIITA-like_toxin_pred"/>
</dbReference>
<dbReference type="PANTHER" id="PTHR41791">
    <property type="entry name" value="SSL7039 PROTEIN"/>
    <property type="match status" value="1"/>
</dbReference>